<dbReference type="InterPro" id="IPR051685">
    <property type="entry name" value="Ycf3/AcsC/BcsC/TPR_MFPF"/>
</dbReference>
<evidence type="ECO:0000256" key="1">
    <source>
        <dbReference type="ARBA" id="ARBA00022737"/>
    </source>
</evidence>
<feature type="repeat" description="TPR" evidence="3">
    <location>
        <begin position="28"/>
        <end position="61"/>
    </location>
</feature>
<keyword evidence="2 3" id="KW-0802">TPR repeat</keyword>
<dbReference type="PROSITE" id="PS51257">
    <property type="entry name" value="PROKAR_LIPOPROTEIN"/>
    <property type="match status" value="1"/>
</dbReference>
<protein>
    <submittedName>
        <fullName evidence="6">Tetratricopeptide repeat protein</fullName>
    </submittedName>
</protein>
<dbReference type="Pfam" id="PF13414">
    <property type="entry name" value="TPR_11"/>
    <property type="match status" value="1"/>
</dbReference>
<sequence length="275" mass="30811">MKNASKLALALAVLALLATGVGCNKLKARDQLNKGVQSYKSARYEQAIEHFKQAVELDPKLINARLYLATAYANQVIPNVDSPENVQTAQQAIDEFQKVLDLNPTPEARINSMKGIASLYFNTLRLDQAREWHQKVLQADPSDAEAEYSIAVIDWTKAYKPRMEERAKLGLKPTEPLKDKKVCQMLRDKNQAAVQEGIDALQKAIQLRPDYDDAMAYLNLMYRERADIQCDDPAAQQADLQTADEWVKKTMDTKRAKAEKAAQASGGIVMDDTKK</sequence>
<evidence type="ECO:0000256" key="5">
    <source>
        <dbReference type="SAM" id="SignalP"/>
    </source>
</evidence>
<evidence type="ECO:0000313" key="6">
    <source>
        <dbReference type="EMBL" id="MBI2678062.1"/>
    </source>
</evidence>
<keyword evidence="5" id="KW-0732">Signal</keyword>
<feature type="repeat" description="TPR" evidence="3">
    <location>
        <begin position="110"/>
        <end position="143"/>
    </location>
</feature>
<accession>A0A932A7N5</accession>
<evidence type="ECO:0000256" key="4">
    <source>
        <dbReference type="SAM" id="MobiDB-lite"/>
    </source>
</evidence>
<name>A0A932A7N5_9BACT</name>
<dbReference type="SUPFAM" id="SSF48452">
    <property type="entry name" value="TPR-like"/>
    <property type="match status" value="1"/>
</dbReference>
<dbReference type="Proteomes" id="UP000779809">
    <property type="component" value="Unassembled WGS sequence"/>
</dbReference>
<dbReference type="EMBL" id="JACPNR010000006">
    <property type="protein sequence ID" value="MBI2678062.1"/>
    <property type="molecule type" value="Genomic_DNA"/>
</dbReference>
<organism evidence="6 7">
    <name type="scientific">Candidatus Korobacter versatilis</name>
    <dbReference type="NCBI Taxonomy" id="658062"/>
    <lineage>
        <taxon>Bacteria</taxon>
        <taxon>Pseudomonadati</taxon>
        <taxon>Acidobacteriota</taxon>
        <taxon>Terriglobia</taxon>
        <taxon>Terriglobales</taxon>
        <taxon>Candidatus Korobacteraceae</taxon>
        <taxon>Candidatus Korobacter</taxon>
    </lineage>
</organism>
<dbReference type="PANTHER" id="PTHR44943:SF8">
    <property type="entry name" value="TPR REPEAT-CONTAINING PROTEIN MJ0263"/>
    <property type="match status" value="1"/>
</dbReference>
<dbReference type="AlphaFoldDB" id="A0A932A7N5"/>
<reference evidence="6" key="1">
    <citation type="submission" date="2020-07" db="EMBL/GenBank/DDBJ databases">
        <title>Huge and variable diversity of episymbiotic CPR bacteria and DPANN archaea in groundwater ecosystems.</title>
        <authorList>
            <person name="He C.Y."/>
            <person name="Keren R."/>
            <person name="Whittaker M."/>
            <person name="Farag I.F."/>
            <person name="Doudna J."/>
            <person name="Cate J.H.D."/>
            <person name="Banfield J.F."/>
        </authorList>
    </citation>
    <scope>NUCLEOTIDE SEQUENCE</scope>
    <source>
        <strain evidence="6">NC_groundwater_580_Pr5_B-0.1um_64_19</strain>
    </source>
</reference>
<evidence type="ECO:0000313" key="7">
    <source>
        <dbReference type="Proteomes" id="UP000779809"/>
    </source>
</evidence>
<evidence type="ECO:0000256" key="2">
    <source>
        <dbReference type="ARBA" id="ARBA00022803"/>
    </source>
</evidence>
<dbReference type="InterPro" id="IPR011990">
    <property type="entry name" value="TPR-like_helical_dom_sf"/>
</dbReference>
<dbReference type="Gene3D" id="1.25.40.10">
    <property type="entry name" value="Tetratricopeptide repeat domain"/>
    <property type="match status" value="2"/>
</dbReference>
<feature type="chain" id="PRO_5036781842" evidence="5">
    <location>
        <begin position="19"/>
        <end position="275"/>
    </location>
</feature>
<gene>
    <name evidence="6" type="ORF">HYX28_04725</name>
</gene>
<feature type="region of interest" description="Disordered" evidence="4">
    <location>
        <begin position="254"/>
        <end position="275"/>
    </location>
</feature>
<dbReference type="SMART" id="SM00028">
    <property type="entry name" value="TPR"/>
    <property type="match status" value="2"/>
</dbReference>
<keyword evidence="1" id="KW-0677">Repeat</keyword>
<evidence type="ECO:0000256" key="3">
    <source>
        <dbReference type="PROSITE-ProRule" id="PRU00339"/>
    </source>
</evidence>
<feature type="signal peptide" evidence="5">
    <location>
        <begin position="1"/>
        <end position="18"/>
    </location>
</feature>
<dbReference type="PANTHER" id="PTHR44943">
    <property type="entry name" value="CELLULOSE SYNTHASE OPERON PROTEIN C"/>
    <property type="match status" value="1"/>
</dbReference>
<dbReference type="PROSITE" id="PS50005">
    <property type="entry name" value="TPR"/>
    <property type="match status" value="2"/>
</dbReference>
<dbReference type="InterPro" id="IPR019734">
    <property type="entry name" value="TPR_rpt"/>
</dbReference>
<comment type="caution">
    <text evidence="6">The sequence shown here is derived from an EMBL/GenBank/DDBJ whole genome shotgun (WGS) entry which is preliminary data.</text>
</comment>
<proteinExistence type="predicted"/>